<feature type="region of interest" description="Disordered" evidence="1">
    <location>
        <begin position="1"/>
        <end position="86"/>
    </location>
</feature>
<feature type="region of interest" description="Disordered" evidence="1">
    <location>
        <begin position="117"/>
        <end position="176"/>
    </location>
</feature>
<dbReference type="Proteomes" id="UP001344251">
    <property type="component" value="Chromosome"/>
</dbReference>
<accession>A0ABZ1FDH0</accession>
<feature type="compositionally biased region" description="Polar residues" evidence="1">
    <location>
        <begin position="137"/>
        <end position="148"/>
    </location>
</feature>
<organism evidence="3 4">
    <name type="scientific">Streptomyces decoyicus</name>
    <dbReference type="NCBI Taxonomy" id="249567"/>
    <lineage>
        <taxon>Bacteria</taxon>
        <taxon>Bacillati</taxon>
        <taxon>Actinomycetota</taxon>
        <taxon>Actinomycetes</taxon>
        <taxon>Kitasatosporales</taxon>
        <taxon>Streptomycetaceae</taxon>
        <taxon>Streptomyces</taxon>
    </lineage>
</organism>
<feature type="compositionally biased region" description="Gly residues" evidence="1">
    <location>
        <begin position="401"/>
        <end position="443"/>
    </location>
</feature>
<gene>
    <name evidence="3" type="ORF">OG863_09185</name>
</gene>
<reference evidence="3 4" key="1">
    <citation type="submission" date="2022-10" db="EMBL/GenBank/DDBJ databases">
        <title>The complete genomes of actinobacterial strains from the NBC collection.</title>
        <authorList>
            <person name="Joergensen T.S."/>
            <person name="Alvarez Arevalo M."/>
            <person name="Sterndorff E.B."/>
            <person name="Faurdal D."/>
            <person name="Vuksanovic O."/>
            <person name="Mourched A.-S."/>
            <person name="Charusanti P."/>
            <person name="Shaw S."/>
            <person name="Blin K."/>
            <person name="Weber T."/>
        </authorList>
    </citation>
    <scope>NUCLEOTIDE SEQUENCE [LARGE SCALE GENOMIC DNA]</scope>
    <source>
        <strain evidence="3 4">NBC 01774</strain>
    </source>
</reference>
<evidence type="ECO:0000259" key="2">
    <source>
        <dbReference type="Pfam" id="PF20568"/>
    </source>
</evidence>
<evidence type="ECO:0000313" key="4">
    <source>
        <dbReference type="Proteomes" id="UP001344251"/>
    </source>
</evidence>
<dbReference type="InterPro" id="IPR046704">
    <property type="entry name" value="DUF6777"/>
</dbReference>
<protein>
    <recommendedName>
        <fullName evidence="2">DUF6777 domain-containing protein</fullName>
    </recommendedName>
</protein>
<feature type="compositionally biased region" description="Gly residues" evidence="1">
    <location>
        <begin position="57"/>
        <end position="86"/>
    </location>
</feature>
<sequence length="443" mass="43328">MTSPPPPDSHPTGPPSGPLSGPSSEPSHEPTQVGPAPGRTPPEEPTEPGSRIPPGGPGEGDGGGGGGGGGSGRGGGGGAGGAAGGGKPWWRSAPRVAIIAAAVVAAVIVTMVLTRPSSGTSEVFAEPAASTGRDPVTKSTANDSTPATSAKPRKPSGGGNSTFEGATPGLYGGTRNSASCDVEKQITYLTGSPERNQAFAGVLGKKPGQVPSYLRSLTPLQLAYDTRVTNHGFKDGKATGFQSVLQAGTAVMVDSYGVPRVRCKCGNPLTEPTPLQGNVKTVGTKWPGYEPSNAVVVKPAKTKVKEFVLRDPKTGKWFKRPEGSTGTTDTPTAPPDETPSGPTTSESPPNGSPSAGETSTGTSGPPGSDTGTASPESPADTGGSDTTGGPSDQSPTASEGTTGGDTTGGDSTGGSTGGGTPGSSGSHGGEVTQPGGGDTPPSS</sequence>
<feature type="region of interest" description="Disordered" evidence="1">
    <location>
        <begin position="314"/>
        <end position="443"/>
    </location>
</feature>
<evidence type="ECO:0000256" key="1">
    <source>
        <dbReference type="SAM" id="MobiDB-lite"/>
    </source>
</evidence>
<dbReference type="RefSeq" id="WP_326617556.1">
    <property type="nucleotide sequence ID" value="NZ_CP109106.1"/>
</dbReference>
<keyword evidence="4" id="KW-1185">Reference proteome</keyword>
<feature type="compositionally biased region" description="Pro residues" evidence="1">
    <location>
        <begin position="1"/>
        <end position="17"/>
    </location>
</feature>
<feature type="compositionally biased region" description="Low complexity" evidence="1">
    <location>
        <begin position="18"/>
        <end position="37"/>
    </location>
</feature>
<name>A0ABZ1FDH0_9ACTN</name>
<feature type="compositionally biased region" description="Low complexity" evidence="1">
    <location>
        <begin position="338"/>
        <end position="392"/>
    </location>
</feature>
<dbReference type="Pfam" id="PF20568">
    <property type="entry name" value="DUF6777"/>
    <property type="match status" value="1"/>
</dbReference>
<evidence type="ECO:0000313" key="3">
    <source>
        <dbReference type="EMBL" id="WSB68119.1"/>
    </source>
</evidence>
<dbReference type="EMBL" id="CP109106">
    <property type="protein sequence ID" value="WSB68119.1"/>
    <property type="molecule type" value="Genomic_DNA"/>
</dbReference>
<feature type="domain" description="DUF6777" evidence="2">
    <location>
        <begin position="162"/>
        <end position="323"/>
    </location>
</feature>
<proteinExistence type="predicted"/>